<accession>I3EBC6</accession>
<dbReference type="InterPro" id="IPR036388">
    <property type="entry name" value="WH-like_DNA-bd_sf"/>
</dbReference>
<evidence type="ECO:0008006" key="3">
    <source>
        <dbReference type="Google" id="ProtNLM"/>
    </source>
</evidence>
<dbReference type="Proteomes" id="UP000027602">
    <property type="component" value="Chromosome"/>
</dbReference>
<dbReference type="EMBL" id="CP007739">
    <property type="protein sequence ID" value="AIE61477.1"/>
    <property type="molecule type" value="Genomic_DNA"/>
</dbReference>
<organism evidence="1 2">
    <name type="scientific">Bacillus methanolicus (strain MGA3 / ATCC 53907)</name>
    <dbReference type="NCBI Taxonomy" id="796606"/>
    <lineage>
        <taxon>Bacteria</taxon>
        <taxon>Bacillati</taxon>
        <taxon>Bacillota</taxon>
        <taxon>Bacilli</taxon>
        <taxon>Bacillales</taxon>
        <taxon>Bacillaceae</taxon>
        <taxon>Bacillus</taxon>
    </lineage>
</organism>
<dbReference type="STRING" id="796606.BMMGA3_15620"/>
<gene>
    <name evidence="1" type="ORF">BMMGA3_15620</name>
</gene>
<dbReference type="Gene3D" id="1.10.10.10">
    <property type="entry name" value="Winged helix-like DNA-binding domain superfamily/Winged helix DNA-binding domain"/>
    <property type="match status" value="1"/>
</dbReference>
<dbReference type="OrthoDB" id="1669646at2"/>
<name>I3EBC6_BACMM</name>
<reference evidence="1 2" key="1">
    <citation type="journal article" date="2015" name="BMC Genomics">
        <title>Transcriptome analysis of thermophilic methylotrophic Bacillus methanolicus MGA3 using RNA-sequencing provides detailed insights into its previously uncharted transcriptional landscape.</title>
        <authorList>
            <person name="Irla M."/>
            <person name="Neshat A."/>
            <person name="Brautaset T."/>
            <person name="Ruckert C."/>
            <person name="Kalinowski J."/>
            <person name="Wendisch V.F."/>
        </authorList>
    </citation>
    <scope>NUCLEOTIDE SEQUENCE [LARGE SCALE GENOMIC DNA]</scope>
    <source>
        <strain evidence="2">MGA3 / ATCC 53907</strain>
    </source>
</reference>
<evidence type="ECO:0000313" key="1">
    <source>
        <dbReference type="EMBL" id="AIE61477.1"/>
    </source>
</evidence>
<dbReference type="KEGG" id="bmet:BMMGA3_15620"/>
<sequence>MLSKKELCYIEDNLGRQSLKSIAKKLGRQPKSLEITLIRKRGTSNTKASTGMVTAGELAKTLQIDRNTVLGWINRHGLPFRQRVTRYKKKFTFIDIEEFWKWAYENKDRIDFSKLAFNSLPPEPDWVKEERKQKKNVRNYRNWTTQEEKQLIELAASGKTFQEIASILNRTTLSVEKKYYRLKRINGIKDD</sequence>
<evidence type="ECO:0000313" key="2">
    <source>
        <dbReference type="Proteomes" id="UP000027602"/>
    </source>
</evidence>
<dbReference type="HOGENOM" id="CLU_093771_0_0_9"/>
<proteinExistence type="predicted"/>
<dbReference type="eggNOG" id="ENOG502ZBAR">
    <property type="taxonomic scope" value="Bacteria"/>
</dbReference>
<dbReference type="AlphaFoldDB" id="I3EBC6"/>
<protein>
    <recommendedName>
        <fullName evidence="3">DNA-binding protein</fullName>
    </recommendedName>
</protein>
<keyword evidence="2" id="KW-1185">Reference proteome</keyword>